<sequence length="277" mass="32152">MQSPSPLRYPGGKAKLFPYINRIIQQNNLLGSTYIEPFAGGCGLAIGLLQKGLVGNIIINDYDYAIYAFWYSILENSEEFCERIREIEVTIEEWDIQKDIYLHQEEHTIFEVGFSTFFLNRTNRSGILNGGIIGGRAQQSKYTIDCRFNRKALIGKIERIAAMRERIQVFNLDVFEFIEDNLANLPINNTFVYFDPPYVKKGQQLYKNFFDFQDHTNLKESIVQLNHRWLTTYDHVDEIAILYEDFQQDIIDINYSAGTNKVGRELAIFSDNLIIPT</sequence>
<dbReference type="PANTHER" id="PTHR30481:SF2">
    <property type="entry name" value="SITE-SPECIFIC DNA-METHYLTRANSFERASE (ADENINE-SPECIFIC)"/>
    <property type="match status" value="1"/>
</dbReference>
<organism evidence="7 8">
    <name type="scientific">Aequitasia blattaphilus</name>
    <dbReference type="NCBI Taxonomy" id="2949332"/>
    <lineage>
        <taxon>Bacteria</taxon>
        <taxon>Bacillati</taxon>
        <taxon>Bacillota</taxon>
        <taxon>Clostridia</taxon>
        <taxon>Lachnospirales</taxon>
        <taxon>Lachnospiraceae</taxon>
        <taxon>Aequitasia</taxon>
    </lineage>
</organism>
<dbReference type="PRINTS" id="PR00505">
    <property type="entry name" value="D12N6MTFRASE"/>
</dbReference>
<evidence type="ECO:0000256" key="2">
    <source>
        <dbReference type="ARBA" id="ARBA00011900"/>
    </source>
</evidence>
<dbReference type="EMBL" id="JAMZFW010000028">
    <property type="protein sequence ID" value="MCP1103486.1"/>
    <property type="molecule type" value="Genomic_DNA"/>
</dbReference>
<comment type="caution">
    <text evidence="7">The sequence shown here is derived from an EMBL/GenBank/DDBJ whole genome shotgun (WGS) entry which is preliminary data.</text>
</comment>
<dbReference type="GO" id="GO:0008168">
    <property type="term" value="F:methyltransferase activity"/>
    <property type="evidence" value="ECO:0007669"/>
    <property type="project" value="UniProtKB-KW"/>
</dbReference>
<evidence type="ECO:0000256" key="3">
    <source>
        <dbReference type="ARBA" id="ARBA00022603"/>
    </source>
</evidence>
<protein>
    <recommendedName>
        <fullName evidence="2">site-specific DNA-methyltransferase (adenine-specific)</fullName>
        <ecNumber evidence="2">2.1.1.72</ecNumber>
    </recommendedName>
</protein>
<accession>A0ABT1ECB2</accession>
<evidence type="ECO:0000256" key="6">
    <source>
        <dbReference type="ARBA" id="ARBA00047942"/>
    </source>
</evidence>
<dbReference type="InterPro" id="IPR029063">
    <property type="entry name" value="SAM-dependent_MTases_sf"/>
</dbReference>
<dbReference type="RefSeq" id="WP_262067258.1">
    <property type="nucleotide sequence ID" value="NZ_JAMXOD010000028.1"/>
</dbReference>
<evidence type="ECO:0000256" key="1">
    <source>
        <dbReference type="ARBA" id="ARBA00006594"/>
    </source>
</evidence>
<dbReference type="InterPro" id="IPR012263">
    <property type="entry name" value="M_m6A_EcoRV"/>
</dbReference>
<dbReference type="Proteomes" id="UP001523566">
    <property type="component" value="Unassembled WGS sequence"/>
</dbReference>
<reference evidence="7 8" key="1">
    <citation type="journal article" date="2022" name="Genome Biol. Evol.">
        <title>Host diet, physiology and behaviors set the stage for Lachnospiraceae cladogenesis.</title>
        <authorList>
            <person name="Vera-Ponce De Leon A."/>
            <person name="Schneider M."/>
            <person name="Jahnes B.C."/>
            <person name="Sadowski V."/>
            <person name="Camuy-Velez L.A."/>
            <person name="Duan J."/>
            <person name="Sabree Z.L."/>
        </authorList>
    </citation>
    <scope>NUCLEOTIDE SEQUENCE [LARGE SCALE GENOMIC DNA]</scope>
    <source>
        <strain evidence="7 8">PAL113</strain>
    </source>
</reference>
<evidence type="ECO:0000313" key="7">
    <source>
        <dbReference type="EMBL" id="MCP1103486.1"/>
    </source>
</evidence>
<evidence type="ECO:0000256" key="4">
    <source>
        <dbReference type="ARBA" id="ARBA00022679"/>
    </source>
</evidence>
<dbReference type="PANTHER" id="PTHR30481">
    <property type="entry name" value="DNA ADENINE METHYLASE"/>
    <property type="match status" value="1"/>
</dbReference>
<keyword evidence="5" id="KW-0949">S-adenosyl-L-methionine</keyword>
<comment type="similarity">
    <text evidence="1">Belongs to the N(4)/N(6)-methyltransferase family.</text>
</comment>
<dbReference type="SUPFAM" id="SSF53335">
    <property type="entry name" value="S-adenosyl-L-methionine-dependent methyltransferases"/>
    <property type="match status" value="1"/>
</dbReference>
<evidence type="ECO:0000313" key="8">
    <source>
        <dbReference type="Proteomes" id="UP001523566"/>
    </source>
</evidence>
<dbReference type="Pfam" id="PF02086">
    <property type="entry name" value="MethyltransfD12"/>
    <property type="match status" value="1"/>
</dbReference>
<dbReference type="GO" id="GO:0032259">
    <property type="term" value="P:methylation"/>
    <property type="evidence" value="ECO:0007669"/>
    <property type="project" value="UniProtKB-KW"/>
</dbReference>
<dbReference type="PIRSF" id="PIRSF000398">
    <property type="entry name" value="M_m6A_EcoRV"/>
    <property type="match status" value="1"/>
</dbReference>
<dbReference type="Gene3D" id="1.10.1020.10">
    <property type="entry name" value="Adenine-specific Methyltransferase, Domain 2"/>
    <property type="match status" value="1"/>
</dbReference>
<dbReference type="InterPro" id="IPR012327">
    <property type="entry name" value="MeTrfase_D12"/>
</dbReference>
<keyword evidence="8" id="KW-1185">Reference proteome</keyword>
<comment type="catalytic activity">
    <reaction evidence="6">
        <text>a 2'-deoxyadenosine in DNA + S-adenosyl-L-methionine = an N(6)-methyl-2'-deoxyadenosine in DNA + S-adenosyl-L-homocysteine + H(+)</text>
        <dbReference type="Rhea" id="RHEA:15197"/>
        <dbReference type="Rhea" id="RHEA-COMP:12418"/>
        <dbReference type="Rhea" id="RHEA-COMP:12419"/>
        <dbReference type="ChEBI" id="CHEBI:15378"/>
        <dbReference type="ChEBI" id="CHEBI:57856"/>
        <dbReference type="ChEBI" id="CHEBI:59789"/>
        <dbReference type="ChEBI" id="CHEBI:90615"/>
        <dbReference type="ChEBI" id="CHEBI:90616"/>
        <dbReference type="EC" id="2.1.1.72"/>
    </reaction>
</comment>
<name>A0ABT1ECB2_9FIRM</name>
<keyword evidence="4" id="KW-0808">Transferase</keyword>
<evidence type="ECO:0000256" key="5">
    <source>
        <dbReference type="ARBA" id="ARBA00022691"/>
    </source>
</evidence>
<dbReference type="Gene3D" id="3.40.50.150">
    <property type="entry name" value="Vaccinia Virus protein VP39"/>
    <property type="match status" value="1"/>
</dbReference>
<gene>
    <name evidence="7" type="ORF">NK125_13855</name>
</gene>
<dbReference type="EC" id="2.1.1.72" evidence="2"/>
<keyword evidence="3 7" id="KW-0489">Methyltransferase</keyword>
<proteinExistence type="inferred from homology"/>
<dbReference type="InterPro" id="IPR023095">
    <property type="entry name" value="Ade_MeTrfase_dom_2"/>
</dbReference>